<protein>
    <submittedName>
        <fullName evidence="2">Uncharacterized protein</fullName>
    </submittedName>
</protein>
<name>A0A5J4TJM5_9EUKA</name>
<feature type="region of interest" description="Disordered" evidence="1">
    <location>
        <begin position="159"/>
        <end position="196"/>
    </location>
</feature>
<feature type="non-terminal residue" evidence="2">
    <location>
        <position position="1"/>
    </location>
</feature>
<evidence type="ECO:0000256" key="1">
    <source>
        <dbReference type="SAM" id="MobiDB-lite"/>
    </source>
</evidence>
<organism evidence="2 3">
    <name type="scientific">Streblomastix strix</name>
    <dbReference type="NCBI Taxonomy" id="222440"/>
    <lineage>
        <taxon>Eukaryota</taxon>
        <taxon>Metamonada</taxon>
        <taxon>Preaxostyla</taxon>
        <taxon>Oxymonadida</taxon>
        <taxon>Streblomastigidae</taxon>
        <taxon>Streblomastix</taxon>
    </lineage>
</organism>
<dbReference type="EMBL" id="SNRW01029823">
    <property type="protein sequence ID" value="KAA6358467.1"/>
    <property type="molecule type" value="Genomic_DNA"/>
</dbReference>
<dbReference type="Proteomes" id="UP000324800">
    <property type="component" value="Unassembled WGS sequence"/>
</dbReference>
<evidence type="ECO:0000313" key="2">
    <source>
        <dbReference type="EMBL" id="KAA6358467.1"/>
    </source>
</evidence>
<gene>
    <name evidence="2" type="ORF">EZS28_046006</name>
</gene>
<reference evidence="2 3" key="1">
    <citation type="submission" date="2019-03" db="EMBL/GenBank/DDBJ databases">
        <title>Single cell metagenomics reveals metabolic interactions within the superorganism composed of flagellate Streblomastix strix and complex community of Bacteroidetes bacteria on its surface.</title>
        <authorList>
            <person name="Treitli S.C."/>
            <person name="Kolisko M."/>
            <person name="Husnik F."/>
            <person name="Keeling P."/>
            <person name="Hampl V."/>
        </authorList>
    </citation>
    <scope>NUCLEOTIDE SEQUENCE [LARGE SCALE GENOMIC DNA]</scope>
    <source>
        <strain evidence="2">ST1C</strain>
    </source>
</reference>
<comment type="caution">
    <text evidence="2">The sequence shown here is derived from an EMBL/GenBank/DDBJ whole genome shotgun (WGS) entry which is preliminary data.</text>
</comment>
<feature type="compositionally biased region" description="Acidic residues" evidence="1">
    <location>
        <begin position="159"/>
        <end position="172"/>
    </location>
</feature>
<proteinExistence type="predicted"/>
<dbReference type="AlphaFoldDB" id="A0A5J4TJM5"/>
<sequence>FSLKPFKGLLHLLDDSSIDIIDDGIDSLCIEEYDGIWKIYKLFLRNGNKNTRDTQSICLGFLFRSREITDEGMKIKIIRYVKNKINDIEVWNRNQSTRSLKGLSYNAEILNEEELKKIEHDLKLLLEESKENRKSTILIQEYWFLLLLIVLDGRSDDELEEESNYEDEYYNGDEDKNYYGYDGEDDEEEEKEDYDD</sequence>
<accession>A0A5J4TJM5</accession>
<feature type="compositionally biased region" description="Acidic residues" evidence="1">
    <location>
        <begin position="182"/>
        <end position="196"/>
    </location>
</feature>
<evidence type="ECO:0000313" key="3">
    <source>
        <dbReference type="Proteomes" id="UP000324800"/>
    </source>
</evidence>